<gene>
    <name evidence="1" type="ORF">EM308_03970</name>
</gene>
<dbReference type="EMBL" id="CP017479">
    <property type="protein sequence ID" value="AOW08722.1"/>
    <property type="molecule type" value="Genomic_DNA"/>
</dbReference>
<proteinExistence type="predicted"/>
<accession>A0AAC9I3B4</accession>
<dbReference type="KEGG" id="fgl:EM308_03970"/>
<evidence type="ECO:0000313" key="1">
    <source>
        <dbReference type="EMBL" id="AOW08722.1"/>
    </source>
</evidence>
<sequence length="125" mass="14658">MNVANNYQNQKQNVDMKIKLKLSEKQLNSLVYSFGFFDKTPNKERTVKVARSVLDKVILKFRKKQLEVQQGSDLFNRNKKHGFTLEYYEAHFLEQFTIIVGGQALSEYDRNAIRQIQSILNQQLA</sequence>
<reference evidence="1 2" key="1">
    <citation type="submission" date="2016-10" db="EMBL/GenBank/DDBJ databases">
        <title>Flavobacterium gilvum sp. nov., isolated from stream water.</title>
        <authorList>
            <person name="Shin S.-K."/>
            <person name="Cho Y.-J."/>
            <person name="Yi H."/>
        </authorList>
    </citation>
    <scope>NUCLEOTIDE SEQUENCE [LARGE SCALE GENOMIC DNA]</scope>
    <source>
        <strain evidence="1 2">EM1308</strain>
    </source>
</reference>
<evidence type="ECO:0000313" key="2">
    <source>
        <dbReference type="Proteomes" id="UP000175968"/>
    </source>
</evidence>
<organism evidence="1 2">
    <name type="scientific">Flavobacterium gilvum</name>
    <dbReference type="NCBI Taxonomy" id="1492737"/>
    <lineage>
        <taxon>Bacteria</taxon>
        <taxon>Pseudomonadati</taxon>
        <taxon>Bacteroidota</taxon>
        <taxon>Flavobacteriia</taxon>
        <taxon>Flavobacteriales</taxon>
        <taxon>Flavobacteriaceae</taxon>
        <taxon>Flavobacterium</taxon>
    </lineage>
</organism>
<dbReference type="Proteomes" id="UP000175968">
    <property type="component" value="Chromosome"/>
</dbReference>
<name>A0AAC9I3B4_9FLAO</name>
<keyword evidence="2" id="KW-1185">Reference proteome</keyword>
<dbReference type="AlphaFoldDB" id="A0AAC9I3B4"/>
<protein>
    <submittedName>
        <fullName evidence="1">Uncharacterized protein</fullName>
    </submittedName>
</protein>